<dbReference type="Pfam" id="PF00728">
    <property type="entry name" value="Glyco_hydro_20"/>
    <property type="match status" value="1"/>
</dbReference>
<dbReference type="Proteomes" id="UP000316092">
    <property type="component" value="Unassembled WGS sequence"/>
</dbReference>
<dbReference type="InterPro" id="IPR015883">
    <property type="entry name" value="Glyco_hydro_20_cat"/>
</dbReference>
<evidence type="ECO:0000259" key="8">
    <source>
        <dbReference type="Pfam" id="PF00728"/>
    </source>
</evidence>
<dbReference type="Gene3D" id="3.30.379.10">
    <property type="entry name" value="Chitobiase/beta-hexosaminidase domain 2-like"/>
    <property type="match status" value="1"/>
</dbReference>
<evidence type="ECO:0000256" key="5">
    <source>
        <dbReference type="ARBA" id="ARBA00023295"/>
    </source>
</evidence>
<keyword evidence="5" id="KW-0326">Glycosidase</keyword>
<dbReference type="GO" id="GO:0004563">
    <property type="term" value="F:beta-N-acetylhexosaminidase activity"/>
    <property type="evidence" value="ECO:0007669"/>
    <property type="project" value="UniProtKB-EC"/>
</dbReference>
<proteinExistence type="inferred from homology"/>
<accession>A0A553V5X2</accession>
<dbReference type="PANTHER" id="PTHR22600:SF57">
    <property type="entry name" value="BETA-N-ACETYLHEXOSAMINIDASE"/>
    <property type="match status" value="1"/>
</dbReference>
<name>A0A553V5X2_9DEIO</name>
<evidence type="ECO:0000313" key="11">
    <source>
        <dbReference type="Proteomes" id="UP000316092"/>
    </source>
</evidence>
<comment type="caution">
    <text evidence="10">The sequence shown here is derived from an EMBL/GenBank/DDBJ whole genome shotgun (WGS) entry which is preliminary data.</text>
</comment>
<dbReference type="EMBL" id="VKDB01000001">
    <property type="protein sequence ID" value="TSA87836.1"/>
    <property type="molecule type" value="Genomic_DNA"/>
</dbReference>
<sequence>MGKGRKKVLLTAALLLTPALAAPAALTPVPDALAASPSQVLIPAPQKAEFPAGTLPLTNLGLKLVGSAPELSWAARDLRAEWQTRLEQKLADSGKLNITIGTRSDADLAAKAKAAGLYTEQPEGYALWVDASGAYIIGADAKGAYYGAQTLRQLLTPTGLRFARIQDFPGLKQRVAMIYLDSYSKGVNDRLIPMLAELKYNAVLIMSNYVQWDVARAGGWASAGGASKAEAARVAELARSYGLEPIPLIETLGHVAWMFQGGKNLDLVQDPQSQNPYAYDTLNPETYSRVLFPVLKEAVETFRPKQIHLGHDEVRNRDRFPARENGKAVGFEKLFVDDTIKLHDYLKSLNVGTIIWHDAAFADSVVSSLPAQLPKDITVSSWNYNPAPDYPILSTIKDAGFTALGASWGDPLNTETYAAAALKRGANGMIQTRWTGYFGNPSIWDGQADQGVNYVRGGNSFWNPGAKPLAEVDPTLAETTYRDLYAPTPYAQHAGQLVDLSKLVTRTLADANETGWIHKGPDIDLSKLPTGNVKIGAYRFAISGAVMLKGSRGAASDLPSQATIELNQKAARLAFLHTTGWTTPVNRELIGRYEIVYADGSKIVQPLEYGRHIRAWTELTPSSMVQAPGWRGQTKDGLAVNLGVLDWVNPKPDQVIKLVTLVSEGKQANPTLVGLTVVGK</sequence>
<evidence type="ECO:0000256" key="7">
    <source>
        <dbReference type="SAM" id="SignalP"/>
    </source>
</evidence>
<dbReference type="SUPFAM" id="SSF51445">
    <property type="entry name" value="(Trans)glycosidases"/>
    <property type="match status" value="1"/>
</dbReference>
<comment type="catalytic activity">
    <reaction evidence="1">
        <text>Hydrolysis of terminal non-reducing N-acetyl-D-hexosamine residues in N-acetyl-beta-D-hexosaminides.</text>
        <dbReference type="EC" id="3.2.1.52"/>
    </reaction>
</comment>
<dbReference type="AlphaFoldDB" id="A0A553V5X2"/>
<feature type="domain" description="Glycoside hydrolase family 20 catalytic" evidence="8">
    <location>
        <begin position="227"/>
        <end position="384"/>
    </location>
</feature>
<organism evidence="10 11">
    <name type="scientific">Deinococcus detaillensis</name>
    <dbReference type="NCBI Taxonomy" id="2592048"/>
    <lineage>
        <taxon>Bacteria</taxon>
        <taxon>Thermotogati</taxon>
        <taxon>Deinococcota</taxon>
        <taxon>Deinococci</taxon>
        <taxon>Deinococcales</taxon>
        <taxon>Deinococcaceae</taxon>
        <taxon>Deinococcus</taxon>
    </lineage>
</organism>
<reference evidence="10 11" key="1">
    <citation type="submission" date="2019-07" db="EMBL/GenBank/DDBJ databases">
        <title>Deinococcus detaillus sp. nov., isolated from humus soil in Antarctica.</title>
        <authorList>
            <person name="Zhang K."/>
        </authorList>
    </citation>
    <scope>NUCLEOTIDE SEQUENCE [LARGE SCALE GENOMIC DNA]</scope>
    <source>
        <strain evidence="10 11">H1</strain>
    </source>
</reference>
<dbReference type="GO" id="GO:0016020">
    <property type="term" value="C:membrane"/>
    <property type="evidence" value="ECO:0007669"/>
    <property type="project" value="TreeGrafter"/>
</dbReference>
<evidence type="ECO:0000256" key="2">
    <source>
        <dbReference type="ARBA" id="ARBA00006285"/>
    </source>
</evidence>
<keyword evidence="7" id="KW-0732">Signal</keyword>
<protein>
    <recommendedName>
        <fullName evidence="3">beta-N-acetylhexosaminidase</fullName>
        <ecNumber evidence="3">3.2.1.52</ecNumber>
    </recommendedName>
</protein>
<dbReference type="PANTHER" id="PTHR22600">
    <property type="entry name" value="BETA-HEXOSAMINIDASE"/>
    <property type="match status" value="1"/>
</dbReference>
<dbReference type="InterPro" id="IPR015882">
    <property type="entry name" value="HEX_bac_N"/>
</dbReference>
<dbReference type="GO" id="GO:0030203">
    <property type="term" value="P:glycosaminoglycan metabolic process"/>
    <property type="evidence" value="ECO:0007669"/>
    <property type="project" value="TreeGrafter"/>
</dbReference>
<evidence type="ECO:0000313" key="10">
    <source>
        <dbReference type="EMBL" id="TSA87836.1"/>
    </source>
</evidence>
<feature type="chain" id="PRO_5021958662" description="beta-N-acetylhexosaminidase" evidence="7">
    <location>
        <begin position="22"/>
        <end position="680"/>
    </location>
</feature>
<evidence type="ECO:0000256" key="4">
    <source>
        <dbReference type="ARBA" id="ARBA00022801"/>
    </source>
</evidence>
<dbReference type="RefSeq" id="WP_143719310.1">
    <property type="nucleotide sequence ID" value="NZ_VKDB01000001.1"/>
</dbReference>
<keyword evidence="4 10" id="KW-0378">Hydrolase</keyword>
<dbReference type="InterPro" id="IPR025705">
    <property type="entry name" value="Beta_hexosaminidase_sua/sub"/>
</dbReference>
<feature type="signal peptide" evidence="7">
    <location>
        <begin position="1"/>
        <end position="21"/>
    </location>
</feature>
<evidence type="ECO:0000259" key="9">
    <source>
        <dbReference type="Pfam" id="PF02838"/>
    </source>
</evidence>
<dbReference type="GO" id="GO:0005975">
    <property type="term" value="P:carbohydrate metabolic process"/>
    <property type="evidence" value="ECO:0007669"/>
    <property type="project" value="InterPro"/>
</dbReference>
<gene>
    <name evidence="10" type="ORF">FNU79_00865</name>
</gene>
<feature type="active site" description="Proton donor" evidence="6">
    <location>
        <position position="313"/>
    </location>
</feature>
<dbReference type="SUPFAM" id="SSF55545">
    <property type="entry name" value="beta-N-acetylhexosaminidase-like domain"/>
    <property type="match status" value="1"/>
</dbReference>
<dbReference type="Gene3D" id="3.20.20.80">
    <property type="entry name" value="Glycosidases"/>
    <property type="match status" value="1"/>
</dbReference>
<evidence type="ECO:0000256" key="1">
    <source>
        <dbReference type="ARBA" id="ARBA00001231"/>
    </source>
</evidence>
<dbReference type="InterPro" id="IPR017853">
    <property type="entry name" value="GH"/>
</dbReference>
<comment type="similarity">
    <text evidence="2">Belongs to the glycosyl hydrolase 20 family.</text>
</comment>
<dbReference type="OrthoDB" id="73164at2"/>
<keyword evidence="11" id="KW-1185">Reference proteome</keyword>
<evidence type="ECO:0000256" key="6">
    <source>
        <dbReference type="PIRSR" id="PIRSR625705-1"/>
    </source>
</evidence>
<feature type="domain" description="Beta-hexosaminidase bacterial type N-terminal" evidence="9">
    <location>
        <begin position="41"/>
        <end position="167"/>
    </location>
</feature>
<evidence type="ECO:0000256" key="3">
    <source>
        <dbReference type="ARBA" id="ARBA00012663"/>
    </source>
</evidence>
<dbReference type="Pfam" id="PF02838">
    <property type="entry name" value="Glyco_hydro_20b"/>
    <property type="match status" value="1"/>
</dbReference>
<dbReference type="InterPro" id="IPR029018">
    <property type="entry name" value="Hex-like_dom2"/>
</dbReference>
<dbReference type="EC" id="3.2.1.52" evidence="3"/>